<dbReference type="Proteomes" id="UP000694920">
    <property type="component" value="Unplaced"/>
</dbReference>
<keyword evidence="2" id="KW-1185">Reference proteome</keyword>
<dbReference type="InterPro" id="IPR037883">
    <property type="entry name" value="Knr4/Smi1-like_sf"/>
</dbReference>
<proteinExistence type="predicted"/>
<evidence type="ECO:0000313" key="2">
    <source>
        <dbReference type="Proteomes" id="UP000694920"/>
    </source>
</evidence>
<dbReference type="Pfam" id="PF09346">
    <property type="entry name" value="SMI1_KNR4"/>
    <property type="match status" value="1"/>
</dbReference>
<accession>A0AAJ7FMP7</accession>
<dbReference type="InterPro" id="IPR039231">
    <property type="entry name" value="TPGS2"/>
</dbReference>
<dbReference type="AlphaFoldDB" id="A0AAJ7FMP7"/>
<feature type="domain" description="Knr4/Smi1-like" evidence="1">
    <location>
        <begin position="41"/>
        <end position="177"/>
    </location>
</feature>
<dbReference type="SUPFAM" id="SSF160631">
    <property type="entry name" value="SMI1/KNR4-like"/>
    <property type="match status" value="1"/>
</dbReference>
<name>A0AAJ7FMP7_CEPCN</name>
<reference evidence="3" key="1">
    <citation type="submission" date="2025-08" db="UniProtKB">
        <authorList>
            <consortium name="RefSeq"/>
        </authorList>
    </citation>
    <scope>IDENTIFICATION</scope>
</reference>
<dbReference type="PANTHER" id="PTHR31854">
    <property type="entry name" value="TUBULIN POLYGLUTAMYLASE COMPLEX SUBUNIT 2"/>
    <property type="match status" value="1"/>
</dbReference>
<dbReference type="RefSeq" id="XP_015599394.1">
    <property type="nucleotide sequence ID" value="XM_015743908.2"/>
</dbReference>
<evidence type="ECO:0000259" key="1">
    <source>
        <dbReference type="SMART" id="SM00860"/>
    </source>
</evidence>
<dbReference type="PANTHER" id="PTHR31854:SF2">
    <property type="entry name" value="TUBULIN POLYGLUTAMYLASE COMPLEX SUBUNIT 2"/>
    <property type="match status" value="1"/>
</dbReference>
<gene>
    <name evidence="3" type="primary">LOC107269729</name>
</gene>
<sequence length="253" mass="28975">MSFFVDIVTEDSFYENLTLGVVKILENSPCVKSVQIEKRSACDRNALSTWEQRHCCVLPDDMRNFYSSIDGFLLTWSLEISGEEFPVGRLEIGTLSELKRFVGSKEQQADAEAKIQENPQIPSLSPRCKLFEVGQCAGSKVFLSYIRPDLEPGVWLYQEDTNTWYHLADSFTKYFRMMLVHLGLPLWQYCAAGLDLPTWIEQIYFLVGPHLLPNSMETTKMISTNLRNDGLANSIDPAIFKGRESKQRNVRKK</sequence>
<dbReference type="InterPro" id="IPR018958">
    <property type="entry name" value="Knr4/Smi1-like_dom"/>
</dbReference>
<evidence type="ECO:0000313" key="3">
    <source>
        <dbReference type="RefSeq" id="XP_015599394.1"/>
    </source>
</evidence>
<organism evidence="2 3">
    <name type="scientific">Cephus cinctus</name>
    <name type="common">Wheat stem sawfly</name>
    <dbReference type="NCBI Taxonomy" id="211228"/>
    <lineage>
        <taxon>Eukaryota</taxon>
        <taxon>Metazoa</taxon>
        <taxon>Ecdysozoa</taxon>
        <taxon>Arthropoda</taxon>
        <taxon>Hexapoda</taxon>
        <taxon>Insecta</taxon>
        <taxon>Pterygota</taxon>
        <taxon>Neoptera</taxon>
        <taxon>Endopterygota</taxon>
        <taxon>Hymenoptera</taxon>
        <taxon>Cephoidea</taxon>
        <taxon>Cephidae</taxon>
        <taxon>Cephus</taxon>
    </lineage>
</organism>
<protein>
    <submittedName>
        <fullName evidence="3">Tubulin polyglutamylase complex subunit 2 isoform X1</fullName>
    </submittedName>
</protein>
<dbReference type="KEGG" id="ccin:107269729"/>
<dbReference type="Gene3D" id="3.40.1580.10">
    <property type="entry name" value="SMI1/KNR4-like"/>
    <property type="match status" value="1"/>
</dbReference>
<dbReference type="GeneID" id="107269729"/>
<dbReference type="SMART" id="SM00860">
    <property type="entry name" value="SMI1_KNR4"/>
    <property type="match status" value="1"/>
</dbReference>